<dbReference type="InterPro" id="IPR036188">
    <property type="entry name" value="FAD/NAD-bd_sf"/>
</dbReference>
<dbReference type="InterPro" id="IPR032503">
    <property type="entry name" value="FAO_M"/>
</dbReference>
<accession>A0A4Y2PVB7</accession>
<gene>
    <name evidence="2" type="ORF">AVEN_54175_1</name>
</gene>
<protein>
    <recommendedName>
        <fullName evidence="1">FAD dependent oxidoreductase central domain-containing protein</fullName>
    </recommendedName>
</protein>
<evidence type="ECO:0000259" key="1">
    <source>
        <dbReference type="Pfam" id="PF16350"/>
    </source>
</evidence>
<name>A0A4Y2PVB7_ARAVE</name>
<sequence length="69" mass="7719">MPPILQIDNLYVAAGMNVNAVQGAGGLGKELADWITTGEPKAYLLPFDIRRFIDFHNNAMFLRERVQEA</sequence>
<feature type="domain" description="FAD dependent oxidoreductase central" evidence="1">
    <location>
        <begin position="37"/>
        <end position="69"/>
    </location>
</feature>
<organism evidence="2 3">
    <name type="scientific">Araneus ventricosus</name>
    <name type="common">Orbweaver spider</name>
    <name type="synonym">Epeira ventricosa</name>
    <dbReference type="NCBI Taxonomy" id="182803"/>
    <lineage>
        <taxon>Eukaryota</taxon>
        <taxon>Metazoa</taxon>
        <taxon>Ecdysozoa</taxon>
        <taxon>Arthropoda</taxon>
        <taxon>Chelicerata</taxon>
        <taxon>Arachnida</taxon>
        <taxon>Araneae</taxon>
        <taxon>Araneomorphae</taxon>
        <taxon>Entelegynae</taxon>
        <taxon>Araneoidea</taxon>
        <taxon>Araneidae</taxon>
        <taxon>Araneus</taxon>
    </lineage>
</organism>
<comment type="caution">
    <text evidence="2">The sequence shown here is derived from an EMBL/GenBank/DDBJ whole genome shotgun (WGS) entry which is preliminary data.</text>
</comment>
<evidence type="ECO:0000313" key="2">
    <source>
        <dbReference type="EMBL" id="GBN54813.1"/>
    </source>
</evidence>
<dbReference type="OrthoDB" id="429143at2759"/>
<proteinExistence type="predicted"/>
<evidence type="ECO:0000313" key="3">
    <source>
        <dbReference type="Proteomes" id="UP000499080"/>
    </source>
</evidence>
<dbReference type="AlphaFoldDB" id="A0A4Y2PVB7"/>
<dbReference type="Pfam" id="PF16350">
    <property type="entry name" value="FAO_M"/>
    <property type="match status" value="1"/>
</dbReference>
<feature type="non-terminal residue" evidence="2">
    <location>
        <position position="69"/>
    </location>
</feature>
<dbReference type="Proteomes" id="UP000499080">
    <property type="component" value="Unassembled WGS sequence"/>
</dbReference>
<dbReference type="EMBL" id="BGPR01135025">
    <property type="protein sequence ID" value="GBN54813.1"/>
    <property type="molecule type" value="Genomic_DNA"/>
</dbReference>
<reference evidence="2 3" key="1">
    <citation type="journal article" date="2019" name="Sci. Rep.">
        <title>Orb-weaving spider Araneus ventricosus genome elucidates the spidroin gene catalogue.</title>
        <authorList>
            <person name="Kono N."/>
            <person name="Nakamura H."/>
            <person name="Ohtoshi R."/>
            <person name="Moran D.A.P."/>
            <person name="Shinohara A."/>
            <person name="Yoshida Y."/>
            <person name="Fujiwara M."/>
            <person name="Mori M."/>
            <person name="Tomita M."/>
            <person name="Arakawa K."/>
        </authorList>
    </citation>
    <scope>NUCLEOTIDE SEQUENCE [LARGE SCALE GENOMIC DNA]</scope>
</reference>
<dbReference type="Gene3D" id="3.50.50.60">
    <property type="entry name" value="FAD/NAD(P)-binding domain"/>
    <property type="match status" value="1"/>
</dbReference>
<keyword evidence="3" id="KW-1185">Reference proteome</keyword>